<comment type="caution">
    <text evidence="1">The sequence shown here is derived from an EMBL/GenBank/DDBJ whole genome shotgun (WGS) entry which is preliminary data.</text>
</comment>
<dbReference type="AlphaFoldDB" id="A0A454CSP7"/>
<protein>
    <submittedName>
        <fullName evidence="1">Uncharacterized protein</fullName>
    </submittedName>
</protein>
<proteinExistence type="predicted"/>
<reference evidence="1 2" key="1">
    <citation type="submission" date="2012-10" db="EMBL/GenBank/DDBJ databases">
        <title>Genome sequence of Vibrio Cholerae HENC-02.</title>
        <authorList>
            <person name="Eppinger M."/>
            <person name="Hasan N.A."/>
            <person name="Sengamalay N."/>
            <person name="Hine E."/>
            <person name="Su Q."/>
            <person name="Daugherty S.C."/>
            <person name="Young S."/>
            <person name="Sadzewicz L."/>
            <person name="Tallon L."/>
            <person name="Cebula T.A."/>
            <person name="Ravel J."/>
            <person name="Colwell R.R."/>
        </authorList>
    </citation>
    <scope>NUCLEOTIDE SEQUENCE [LARGE SCALE GENOMIC DNA]</scope>
    <source>
        <strain evidence="1 2">HENC-02</strain>
    </source>
</reference>
<name>A0A454CSP7_VIBHA</name>
<feature type="non-terminal residue" evidence="1">
    <location>
        <position position="94"/>
    </location>
</feature>
<organism evidence="1 2">
    <name type="scientific">Vibrio harveyi</name>
    <name type="common">Beneckea harveyi</name>
    <dbReference type="NCBI Taxonomy" id="669"/>
    <lineage>
        <taxon>Bacteria</taxon>
        <taxon>Pseudomonadati</taxon>
        <taxon>Pseudomonadota</taxon>
        <taxon>Gammaproteobacteria</taxon>
        <taxon>Vibrionales</taxon>
        <taxon>Vibrionaceae</taxon>
        <taxon>Vibrio</taxon>
    </lineage>
</organism>
<evidence type="ECO:0000313" key="2">
    <source>
        <dbReference type="Proteomes" id="UP000008367"/>
    </source>
</evidence>
<evidence type="ECO:0000313" key="1">
    <source>
        <dbReference type="EMBL" id="EKM29430.1"/>
    </source>
</evidence>
<sequence>MQKDSERGHVVEPFSYFLFDKPPTSEICELFPSPVQTWTGNSNARLYMKNNALISGAPFANGKRYVGFPQSKITLENSASCDNSGCFGNEGLII</sequence>
<gene>
    <name evidence="1" type="ORF">VCHENC02_4755</name>
</gene>
<accession>A0A454CSP7</accession>
<dbReference type="Proteomes" id="UP000008367">
    <property type="component" value="Unassembled WGS sequence"/>
</dbReference>
<dbReference type="EMBL" id="AJSR01002086">
    <property type="protein sequence ID" value="EKM29430.1"/>
    <property type="molecule type" value="Genomic_DNA"/>
</dbReference>